<dbReference type="Pfam" id="PF05960">
    <property type="entry name" value="DUF885"/>
    <property type="match status" value="1"/>
</dbReference>
<dbReference type="InterPro" id="IPR010281">
    <property type="entry name" value="DUF885"/>
</dbReference>
<organism evidence="2 3">
    <name type="scientific">Aerolutibacter ruishenii</name>
    <dbReference type="NCBI Taxonomy" id="686800"/>
    <lineage>
        <taxon>Bacteria</taxon>
        <taxon>Pseudomonadati</taxon>
        <taxon>Pseudomonadota</taxon>
        <taxon>Gammaproteobacteria</taxon>
        <taxon>Lysobacterales</taxon>
        <taxon>Lysobacteraceae</taxon>
        <taxon>Aerolutibacter</taxon>
    </lineage>
</organism>
<feature type="chain" id="PRO_5022120477" evidence="1">
    <location>
        <begin position="43"/>
        <end position="628"/>
    </location>
</feature>
<dbReference type="EMBL" id="VLKP01000002">
    <property type="protein sequence ID" value="TWI13325.1"/>
    <property type="molecule type" value="Genomic_DNA"/>
</dbReference>
<evidence type="ECO:0000256" key="1">
    <source>
        <dbReference type="SAM" id="SignalP"/>
    </source>
</evidence>
<dbReference type="AlphaFoldDB" id="A0A562M056"/>
<proteinExistence type="predicted"/>
<accession>A0A562M056</accession>
<evidence type="ECO:0000313" key="2">
    <source>
        <dbReference type="EMBL" id="TWI13325.1"/>
    </source>
</evidence>
<feature type="signal peptide" evidence="1">
    <location>
        <begin position="1"/>
        <end position="42"/>
    </location>
</feature>
<dbReference type="Proteomes" id="UP000316471">
    <property type="component" value="Unassembled WGS sequence"/>
</dbReference>
<evidence type="ECO:0000313" key="3">
    <source>
        <dbReference type="Proteomes" id="UP000316471"/>
    </source>
</evidence>
<keyword evidence="1" id="KW-0732">Signal</keyword>
<dbReference type="PANTHER" id="PTHR33361:SF2">
    <property type="entry name" value="DUF885 DOMAIN-CONTAINING PROTEIN"/>
    <property type="match status" value="1"/>
</dbReference>
<name>A0A562M056_9GAMM</name>
<gene>
    <name evidence="2" type="ORF">IP93_00487</name>
</gene>
<comment type="caution">
    <text evidence="2">The sequence shown here is derived from an EMBL/GenBank/DDBJ whole genome shotgun (WGS) entry which is preliminary data.</text>
</comment>
<protein>
    <submittedName>
        <fullName evidence="2">Uncharacterized protein DUF885</fullName>
    </submittedName>
</protein>
<reference evidence="2 3" key="1">
    <citation type="journal article" date="2015" name="Stand. Genomic Sci.">
        <title>Genomic Encyclopedia of Bacterial and Archaeal Type Strains, Phase III: the genomes of soil and plant-associated and newly described type strains.</title>
        <authorList>
            <person name="Whitman W.B."/>
            <person name="Woyke T."/>
            <person name="Klenk H.P."/>
            <person name="Zhou Y."/>
            <person name="Lilburn T.G."/>
            <person name="Beck B.J."/>
            <person name="De Vos P."/>
            <person name="Vandamme P."/>
            <person name="Eisen J.A."/>
            <person name="Garrity G."/>
            <person name="Hugenholtz P."/>
            <person name="Kyrpides N.C."/>
        </authorList>
    </citation>
    <scope>NUCLEOTIDE SEQUENCE [LARGE SCALE GENOMIC DNA]</scope>
    <source>
        <strain evidence="2 3">CGMCC 1.10136</strain>
    </source>
</reference>
<dbReference type="PANTHER" id="PTHR33361">
    <property type="entry name" value="GLR0591 PROTEIN"/>
    <property type="match status" value="1"/>
</dbReference>
<sequence length="628" mass="68585">MTPSASNGDAGAFPPGATHMTKPLALAIAVALLAPVPAFATAAQLAPAALTATAAANAPAAKPAPAWVARSNEYTAILLKAQGEFMPEQLSFFGIPGYDDKAFDFGPENGKRFRAATAKARTELSTKLQLERDPNVRQDLEILIKAADDAIEASEVNERLTRPWADVGQAVFQGMQGLLSDQTPPARRAMALKRLQHYVGQVSGSMPLATQARQRYDERPDPTLLQPTQLSVQQSIDNLPAYLKGIRALFAKYKVEGADAALDALDQQLTDYAAWSKASVLPTARTTYQLPDELYALSLKNVGIDIDPRVLIERAQLEFMETRNAMQQIAPLVAKEKGFAATDTIGVIKALKHPQLANDQIEPYYRNTVMPELDRLIAKHDVVSLPQRPMQMRLGSEAENAAQPAPHFLPAPLVGNTGQQGTFVLPLGNPNAGADGAYDDFNYPAGAWTLTAHEGRPGHELQFTAMVERGVSLARTLYAFNSVNVEGWALYAEAEMVPYEPLDGQLIALQFRLLRAARAMLDPMLNLGLTDRDTAFKVLTEQVGFSKAMARQEVDRYTVKAPGQAGSYFYGYARIMQLRAETEVALGDRFDRKAFNDFLLDQGLLPPDQLAKAVREVFVPSQKATPRR</sequence>
<keyword evidence="3" id="KW-1185">Reference proteome</keyword>